<evidence type="ECO:0000313" key="10">
    <source>
        <dbReference type="EMBL" id="SDQ34424.1"/>
    </source>
</evidence>
<comment type="subcellular location">
    <subcellularLocation>
        <location evidence="1">Cell membrane</location>
        <topology evidence="1">Multi-pass membrane protein</topology>
    </subcellularLocation>
</comment>
<feature type="binding site" evidence="7">
    <location>
        <position position="511"/>
    </location>
    <ligand>
        <name>Mn(2+)</name>
        <dbReference type="ChEBI" id="CHEBI:29035"/>
        <label>2</label>
    </ligand>
</feature>
<dbReference type="Proteomes" id="UP000199481">
    <property type="component" value="Unassembled WGS sequence"/>
</dbReference>
<evidence type="ECO:0000259" key="9">
    <source>
        <dbReference type="PROSITE" id="PS50887"/>
    </source>
</evidence>
<feature type="binding site" evidence="7">
    <location>
        <position position="356"/>
    </location>
    <ligand>
        <name>Mn(2+)</name>
        <dbReference type="ChEBI" id="CHEBI:29035"/>
        <label>1</label>
    </ligand>
</feature>
<reference evidence="11" key="1">
    <citation type="submission" date="2016-10" db="EMBL/GenBank/DDBJ databases">
        <authorList>
            <person name="Varghese N."/>
            <person name="Submissions S."/>
        </authorList>
    </citation>
    <scope>NUCLEOTIDE SEQUENCE [LARGE SCALE GENOMIC DNA]</scope>
    <source>
        <strain evidence="11">MPL-11</strain>
    </source>
</reference>
<dbReference type="Gene3D" id="3.30.70.270">
    <property type="match status" value="1"/>
</dbReference>
<dbReference type="GO" id="GO:0016787">
    <property type="term" value="F:hydrolase activity"/>
    <property type="evidence" value="ECO:0007669"/>
    <property type="project" value="UniProtKB-UniRule"/>
</dbReference>
<dbReference type="PROSITE" id="PS50887">
    <property type="entry name" value="GGDEF"/>
    <property type="match status" value="1"/>
</dbReference>
<evidence type="ECO:0000256" key="6">
    <source>
        <dbReference type="PIRNR" id="PIRNR026583"/>
    </source>
</evidence>
<evidence type="ECO:0000256" key="7">
    <source>
        <dbReference type="PIRSR" id="PIRSR026583-50"/>
    </source>
</evidence>
<dbReference type="RefSeq" id="WP_035020993.1">
    <property type="nucleotide sequence ID" value="NZ_CP084916.1"/>
</dbReference>
<dbReference type="AlphaFoldDB" id="A0A1H1A455"/>
<keyword evidence="6" id="KW-0378">Hydrolase</keyword>
<comment type="function">
    <text evidence="6">Has phosphodiesterase (PDE) activity against cyclic-di-AMP (c-di-AMP).</text>
</comment>
<organism evidence="10 11">
    <name type="scientific">Carnobacterium viridans</name>
    <dbReference type="NCBI Taxonomy" id="174587"/>
    <lineage>
        <taxon>Bacteria</taxon>
        <taxon>Bacillati</taxon>
        <taxon>Bacillota</taxon>
        <taxon>Bacilli</taxon>
        <taxon>Lactobacillales</taxon>
        <taxon>Carnobacteriaceae</taxon>
        <taxon>Carnobacterium</taxon>
    </lineage>
</organism>
<gene>
    <name evidence="10" type="ORF">SAMN04487752_1890</name>
</gene>
<keyword evidence="7" id="KW-0464">Manganese</keyword>
<dbReference type="FunFam" id="3.90.1640.10:FF:000002">
    <property type="entry name" value="Cyclic-di-AMP phosphodiesterase"/>
    <property type="match status" value="1"/>
</dbReference>
<feature type="binding site" evidence="7">
    <location>
        <position position="360"/>
    </location>
    <ligand>
        <name>Mn(2+)</name>
        <dbReference type="ChEBI" id="CHEBI:29035"/>
        <label>1</label>
    </ligand>
</feature>
<evidence type="ECO:0000256" key="3">
    <source>
        <dbReference type="ARBA" id="ARBA00022692"/>
    </source>
</evidence>
<dbReference type="PANTHER" id="PTHR47618">
    <property type="entry name" value="BIFUNCTIONAL OLIGORIBONUCLEASE AND PAP PHOSPHATASE NRNA"/>
    <property type="match status" value="1"/>
</dbReference>
<evidence type="ECO:0000256" key="8">
    <source>
        <dbReference type="SAM" id="Phobius"/>
    </source>
</evidence>
<protein>
    <recommendedName>
        <fullName evidence="6">Cyclic-di-AMP phosphodiesterase</fullName>
        <ecNumber evidence="6">3.1.4.-</ecNumber>
    </recommendedName>
</protein>
<dbReference type="Gene3D" id="3.90.1640.10">
    <property type="entry name" value="inorganic pyrophosphatase (n-terminal core)"/>
    <property type="match status" value="1"/>
</dbReference>
<dbReference type="PANTHER" id="PTHR47618:SF2">
    <property type="entry name" value="CYCLIC-DI-AMP PHOSPHODIESTERASE GDPP"/>
    <property type="match status" value="1"/>
</dbReference>
<keyword evidence="11" id="KW-1185">Reference proteome</keyword>
<dbReference type="InterPro" id="IPR043128">
    <property type="entry name" value="Rev_trsase/Diguanyl_cyclase"/>
</dbReference>
<comment type="cofactor">
    <cofactor evidence="7">
        <name>Mn(2+)</name>
        <dbReference type="ChEBI" id="CHEBI:29035"/>
    </cofactor>
    <text evidence="7">For phosphodiesterase activity, probably binds 2 Mn(2+) per subunit.</text>
</comment>
<feature type="binding site" evidence="7">
    <location>
        <position position="431"/>
    </location>
    <ligand>
        <name>Mn(2+)</name>
        <dbReference type="ChEBI" id="CHEBI:29035"/>
        <label>2</label>
    </ligand>
</feature>
<feature type="transmembrane region" description="Helical" evidence="8">
    <location>
        <begin position="46"/>
        <end position="63"/>
    </location>
</feature>
<name>A0A1H1A455_9LACT</name>
<keyword evidence="2 6" id="KW-1003">Cell membrane</keyword>
<dbReference type="InterPro" id="IPR038763">
    <property type="entry name" value="DHH_sf"/>
</dbReference>
<comment type="similarity">
    <text evidence="6">Belongs to the GdpP/PdeA phosphodiesterase family.</text>
</comment>
<evidence type="ECO:0000313" key="11">
    <source>
        <dbReference type="Proteomes" id="UP000199481"/>
    </source>
</evidence>
<dbReference type="InterPro" id="IPR001667">
    <property type="entry name" value="DDH_dom"/>
</dbReference>
<feature type="domain" description="GGDEF" evidence="9">
    <location>
        <begin position="184"/>
        <end position="312"/>
    </location>
</feature>
<dbReference type="SUPFAM" id="SSF55073">
    <property type="entry name" value="Nucleotide cyclase"/>
    <property type="match status" value="1"/>
</dbReference>
<evidence type="ECO:0000256" key="1">
    <source>
        <dbReference type="ARBA" id="ARBA00004651"/>
    </source>
</evidence>
<dbReference type="GO" id="GO:0005886">
    <property type="term" value="C:plasma membrane"/>
    <property type="evidence" value="ECO:0007669"/>
    <property type="project" value="UniProtKB-SubCell"/>
</dbReference>
<feature type="binding site" evidence="7">
    <location>
        <position position="362"/>
    </location>
    <ligand>
        <name>Mn(2+)</name>
        <dbReference type="ChEBI" id="CHEBI:29035"/>
        <label>2</label>
    </ligand>
</feature>
<keyword evidence="4 8" id="KW-1133">Transmembrane helix</keyword>
<dbReference type="InterPro" id="IPR029787">
    <property type="entry name" value="Nucleotide_cyclase"/>
</dbReference>
<dbReference type="GO" id="GO:0046872">
    <property type="term" value="F:metal ion binding"/>
    <property type="evidence" value="ECO:0007669"/>
    <property type="project" value="UniProtKB-KW"/>
</dbReference>
<dbReference type="Pfam" id="PF02272">
    <property type="entry name" value="DHHA1"/>
    <property type="match status" value="1"/>
</dbReference>
<keyword evidence="5 6" id="KW-0472">Membrane</keyword>
<dbReference type="InterPro" id="IPR049553">
    <property type="entry name" value="GdpP-like_PAS"/>
</dbReference>
<dbReference type="OrthoDB" id="9759476at2"/>
<dbReference type="InterPro" id="IPR003156">
    <property type="entry name" value="DHHA1_dom"/>
</dbReference>
<accession>A0A1H1A455</accession>
<dbReference type="Gene3D" id="3.10.310.30">
    <property type="match status" value="1"/>
</dbReference>
<dbReference type="EMBL" id="FNJW01000008">
    <property type="protein sequence ID" value="SDQ34424.1"/>
    <property type="molecule type" value="Genomic_DNA"/>
</dbReference>
<keyword evidence="7" id="KW-0479">Metal-binding</keyword>
<dbReference type="PIRSF" id="PIRSF026583">
    <property type="entry name" value="YybT"/>
    <property type="match status" value="1"/>
</dbReference>
<dbReference type="Pfam" id="PF01368">
    <property type="entry name" value="DHH"/>
    <property type="match status" value="1"/>
</dbReference>
<feature type="binding site" evidence="7">
    <location>
        <position position="455"/>
    </location>
    <ligand>
        <name>Mn(2+)</name>
        <dbReference type="ChEBI" id="CHEBI:29035"/>
        <label>2</label>
    </ligand>
</feature>
<dbReference type="InterPro" id="IPR014528">
    <property type="entry name" value="GdpP/PdeA"/>
</dbReference>
<dbReference type="EC" id="3.1.4.-" evidence="6"/>
<evidence type="ECO:0000256" key="5">
    <source>
        <dbReference type="ARBA" id="ARBA00023136"/>
    </source>
</evidence>
<dbReference type="GO" id="GO:0003676">
    <property type="term" value="F:nucleic acid binding"/>
    <property type="evidence" value="ECO:0007669"/>
    <property type="project" value="UniProtKB-UniRule"/>
</dbReference>
<proteinExistence type="inferred from homology"/>
<dbReference type="GO" id="GO:0106409">
    <property type="term" value="F:cyclic-di-AMP phosphodiesterase activity"/>
    <property type="evidence" value="ECO:0007669"/>
    <property type="project" value="RHEA"/>
</dbReference>
<feature type="binding site" evidence="7">
    <location>
        <position position="431"/>
    </location>
    <ligand>
        <name>Mn(2+)</name>
        <dbReference type="ChEBI" id="CHEBI:29035"/>
        <label>1</label>
    </ligand>
</feature>
<dbReference type="SMART" id="SM00267">
    <property type="entry name" value="GGDEF"/>
    <property type="match status" value="1"/>
</dbReference>
<dbReference type="Pfam" id="PF21370">
    <property type="entry name" value="PAS_GdpP"/>
    <property type="match status" value="1"/>
</dbReference>
<sequence>MNKKLSQEKFPEFLSDKKIQTIIAIIMVLQLVIIILGFIANIGIGLALFIIFIVVLFLLYDLAKKLAIENKKYISDLAFRIKRGEQEALIKMPIGILLFNEQLQLQWINPYLQSHLGYQEVLGKQLEDVDSELAILVKESQDSGLKKAKWGDKVFQIIVQKDIKVVYLMDITEYAIIQSKYEEEQIVIGNIFVDNHDEITQGMTDRNISNLDNFITTQLSNWAKSHHVYLKRITEDRFIVMMHKRSLAKMEEEKFSIIDQIRERTSKQNFPLTLSIGIAYGSEDLSELSKLAQSNLDLALGRGGDQVVVKGYDAEPRYYGGKTNPMEKRTRVRSRMISQALQELMKQSDQIFIMGHRYPDLDAIGASLGIRRIAEMNNKEAWVIVNPDEFSKDISKLMNEVEKDNEISRYVITPAVAEQMITNNSLIVLVDFHRPSMGIAPDLISQTNKVVVIDHHRRGEAFPENPALVYIEPYASSSAELITELFEYQSKEADPINKIEATALLGGIIVDTNSFSLRTGSRTFDAASYLRSCGADAVMIQRLLKEDKETYLLRSHLIETIEFVTKNIAVAVGEENTIYDTVVAAQTADTMLSMSKIDAAFVITKRTDNKIGISARSLGEINVQVIMEQLGGGGHLSNAATQLDNMTIKEAKEQLSEVILNKIKEE</sequence>
<dbReference type="InterPro" id="IPR000160">
    <property type="entry name" value="GGDEF_dom"/>
</dbReference>
<dbReference type="SUPFAM" id="SSF64182">
    <property type="entry name" value="DHH phosphoesterases"/>
    <property type="match status" value="1"/>
</dbReference>
<dbReference type="Gene3D" id="3.30.450.20">
    <property type="entry name" value="PAS domain"/>
    <property type="match status" value="1"/>
</dbReference>
<dbReference type="Pfam" id="PF24898">
    <property type="entry name" value="GGDEF_GdpP"/>
    <property type="match status" value="1"/>
</dbReference>
<evidence type="ECO:0000256" key="2">
    <source>
        <dbReference type="ARBA" id="ARBA00022475"/>
    </source>
</evidence>
<keyword evidence="3 8" id="KW-0812">Transmembrane</keyword>
<feature type="transmembrane region" description="Helical" evidence="8">
    <location>
        <begin position="21"/>
        <end position="40"/>
    </location>
</feature>
<dbReference type="InterPro" id="IPR051319">
    <property type="entry name" value="Oligoribo/pAp-PDE_c-di-AMP_PDE"/>
</dbReference>
<comment type="catalytic activity">
    <reaction evidence="6">
        <text>3',3'-c-di-AMP + H2O = 5'-O-phosphonoadenylyl-(3'-&gt;5')-adenosine + H(+)</text>
        <dbReference type="Rhea" id="RHEA:54420"/>
        <dbReference type="ChEBI" id="CHEBI:15377"/>
        <dbReference type="ChEBI" id="CHEBI:15378"/>
        <dbReference type="ChEBI" id="CHEBI:71500"/>
        <dbReference type="ChEBI" id="CHEBI:138171"/>
    </reaction>
</comment>
<evidence type="ECO:0000256" key="4">
    <source>
        <dbReference type="ARBA" id="ARBA00022989"/>
    </source>
</evidence>